<protein>
    <submittedName>
        <fullName evidence="3">Pentatricopeptide repeat-containing protein, mitochondrial</fullName>
    </submittedName>
</protein>
<dbReference type="Proteomes" id="UP000288805">
    <property type="component" value="Unassembled WGS sequence"/>
</dbReference>
<dbReference type="InterPro" id="IPR046960">
    <property type="entry name" value="PPR_At4g14850-like_plant"/>
</dbReference>
<dbReference type="FunFam" id="1.25.40.10:FF:000196">
    <property type="entry name" value="Pentatricopeptide repeat-containing protein At4g14850"/>
    <property type="match status" value="1"/>
</dbReference>
<organism evidence="3 4">
    <name type="scientific">Vitis vinifera</name>
    <name type="common">Grape</name>
    <dbReference type="NCBI Taxonomy" id="29760"/>
    <lineage>
        <taxon>Eukaryota</taxon>
        <taxon>Viridiplantae</taxon>
        <taxon>Streptophyta</taxon>
        <taxon>Embryophyta</taxon>
        <taxon>Tracheophyta</taxon>
        <taxon>Spermatophyta</taxon>
        <taxon>Magnoliopsida</taxon>
        <taxon>eudicotyledons</taxon>
        <taxon>Gunneridae</taxon>
        <taxon>Pentapetalae</taxon>
        <taxon>rosids</taxon>
        <taxon>Vitales</taxon>
        <taxon>Vitaceae</taxon>
        <taxon>Viteae</taxon>
        <taxon>Vitis</taxon>
    </lineage>
</organism>
<dbReference type="InterPro" id="IPR011990">
    <property type="entry name" value="TPR-like_helical_dom_sf"/>
</dbReference>
<comment type="caution">
    <text evidence="3">The sequence shown here is derived from an EMBL/GenBank/DDBJ whole genome shotgun (WGS) entry which is preliminary data.</text>
</comment>
<reference evidence="3 4" key="1">
    <citation type="journal article" date="2018" name="PLoS Genet.">
        <title>Population sequencing reveals clonal diversity and ancestral inbreeding in the grapevine cultivar Chardonnay.</title>
        <authorList>
            <person name="Roach M.J."/>
            <person name="Johnson D.L."/>
            <person name="Bohlmann J."/>
            <person name="van Vuuren H.J."/>
            <person name="Jones S.J."/>
            <person name="Pretorius I.S."/>
            <person name="Schmidt S.A."/>
            <person name="Borneman A.R."/>
        </authorList>
    </citation>
    <scope>NUCLEOTIDE SEQUENCE [LARGE SCALE GENOMIC DNA]</scope>
    <source>
        <strain evidence="4">cv. Chardonnay</strain>
        <tissue evidence="3">Leaf</tissue>
    </source>
</reference>
<dbReference type="PROSITE" id="PS51375">
    <property type="entry name" value="PPR"/>
    <property type="match status" value="5"/>
</dbReference>
<evidence type="ECO:0000256" key="1">
    <source>
        <dbReference type="ARBA" id="ARBA00022737"/>
    </source>
</evidence>
<feature type="repeat" description="PPR" evidence="2">
    <location>
        <begin position="342"/>
        <end position="372"/>
    </location>
</feature>
<dbReference type="InterPro" id="IPR002885">
    <property type="entry name" value="PPR_rpt"/>
</dbReference>
<evidence type="ECO:0000313" key="3">
    <source>
        <dbReference type="EMBL" id="RVW82375.1"/>
    </source>
</evidence>
<dbReference type="FunFam" id="1.25.40.10:FF:003311">
    <property type="entry name" value="Pentatricopeptide repeat-containing protein At1g26900, mitochondrial"/>
    <property type="match status" value="1"/>
</dbReference>
<keyword evidence="1" id="KW-0677">Repeat</keyword>
<dbReference type="NCBIfam" id="TIGR00756">
    <property type="entry name" value="PPR"/>
    <property type="match status" value="4"/>
</dbReference>
<feature type="repeat" description="PPR" evidence="2">
    <location>
        <begin position="171"/>
        <end position="205"/>
    </location>
</feature>
<feature type="repeat" description="PPR" evidence="2">
    <location>
        <begin position="373"/>
        <end position="407"/>
    </location>
</feature>
<dbReference type="FunFam" id="1.25.40.10:FF:001698">
    <property type="entry name" value="Pentatricopeptide repeat-containing protein, mitochondrial"/>
    <property type="match status" value="1"/>
</dbReference>
<evidence type="ECO:0000313" key="4">
    <source>
        <dbReference type="Proteomes" id="UP000288805"/>
    </source>
</evidence>
<dbReference type="AlphaFoldDB" id="A0A438HD33"/>
<dbReference type="Pfam" id="PF01535">
    <property type="entry name" value="PPR"/>
    <property type="match status" value="3"/>
</dbReference>
<dbReference type="PANTHER" id="PTHR47926">
    <property type="entry name" value="PENTATRICOPEPTIDE REPEAT-CONTAINING PROTEIN"/>
    <property type="match status" value="1"/>
</dbReference>
<accession>A0A438HD33</accession>
<sequence>MIFGSASWVRQKFQSWSLHHFPKYYSTAPEDQSLISLLESCTQTSEICQVHGSMVKTGLVNVPFTLSKLLASSIQDTDYAASIFNQIPSPNLFMFNTMLRGYSISHHPKQAFVVFKGLRAQQMILDQFSFIPTLKACARELAYETGQGIHGVVVRIGDAHQLFDEIPPKIDLVSWNTLLGGYLQVPHPTMVTCLFGEMCRKGLKFSTTTISSVLCAVGDLGNILGGVSLHGHCIKVGFCSDLNVATALIDMYANAGFIDLGHKIFYQVPKKDVVLWNCLIDGYAKSDLLQESLSLLQLMKREQVKPNSSTLVGLLSACAAAGASSVGLCISNYVEEEQIALDAVLGTALVDMYCKCGFLEKAIDVFERMEIKDVKSWTAMISGYGVHGQAKNAIMIFHRMEVEGYRPNEVTFLAVLNACSHGGMVVEGISFLEKMVREYGFSPKVEHYGCMIDLLGRAGLLEEAHNLIKSLPIEGDATGWRALLAACRVYGNVDLGECVKRVLLEIFDEHPTDSILLSSTYAIAGRLPDYTRMQEIKEEKMMKEAGCSVIEMDSHGWEHIREYGSSSKGPLMRMLNPHTDLQLIDNKHRLTLSLKALQILAVVQVNIILKHACFALGSSMRNKKVTKSEMMDQARTKFRVYISFTVSVDEDYNPKIIWKLWLALLTVPLYPPPPKVEGRGRERKRNLRLYHGHYYSKISPLTANVRPNMVRAQAASSKLERLQTTTLSKHIESGCLKPRQDKANPHSGLAFYRAMSLV</sequence>
<dbReference type="EMBL" id="QGNW01000241">
    <property type="protein sequence ID" value="RVW82375.1"/>
    <property type="molecule type" value="Genomic_DNA"/>
</dbReference>
<proteinExistence type="predicted"/>
<evidence type="ECO:0000256" key="2">
    <source>
        <dbReference type="PROSITE-ProRule" id="PRU00708"/>
    </source>
</evidence>
<dbReference type="FunFam" id="1.25.40.10:FF:000607">
    <property type="entry name" value="Pentatricopeptide repeat-containing protein, mitochondrial"/>
    <property type="match status" value="1"/>
</dbReference>
<dbReference type="GO" id="GO:0003723">
    <property type="term" value="F:RNA binding"/>
    <property type="evidence" value="ECO:0007669"/>
    <property type="project" value="InterPro"/>
</dbReference>
<feature type="repeat" description="PPR" evidence="2">
    <location>
        <begin position="408"/>
        <end position="443"/>
    </location>
</feature>
<dbReference type="GO" id="GO:0009451">
    <property type="term" value="P:RNA modification"/>
    <property type="evidence" value="ECO:0007669"/>
    <property type="project" value="InterPro"/>
</dbReference>
<dbReference type="Gene3D" id="1.25.40.10">
    <property type="entry name" value="Tetratricopeptide repeat domain"/>
    <property type="match status" value="5"/>
</dbReference>
<name>A0A438HD33_VITVI</name>
<dbReference type="Pfam" id="PF13041">
    <property type="entry name" value="PPR_2"/>
    <property type="match status" value="2"/>
</dbReference>
<dbReference type="PANTHER" id="PTHR47926:SF490">
    <property type="entry name" value="REPEAT-LIKE SUPERFAMILY PROTEIN, PUTATIVE-RELATED"/>
    <property type="match status" value="1"/>
</dbReference>
<feature type="repeat" description="PPR" evidence="2">
    <location>
        <begin position="272"/>
        <end position="306"/>
    </location>
</feature>
<gene>
    <name evidence="3" type="primary">PCMP-E54_1</name>
    <name evidence="3" type="ORF">CK203_045118</name>
</gene>